<evidence type="ECO:0000256" key="3">
    <source>
        <dbReference type="PROSITE-ProRule" id="PRU00708"/>
    </source>
</evidence>
<evidence type="ECO:0000256" key="2">
    <source>
        <dbReference type="ARBA" id="ARBA00022946"/>
    </source>
</evidence>
<protein>
    <recommendedName>
        <fullName evidence="6">Pentatricopeptide repeat-containing protein</fullName>
    </recommendedName>
</protein>
<feature type="repeat" description="PPR" evidence="3">
    <location>
        <begin position="63"/>
        <end position="97"/>
    </location>
</feature>
<name>A0A6V7PTX5_ANACO</name>
<dbReference type="InterPro" id="IPR002885">
    <property type="entry name" value="PPR_rpt"/>
</dbReference>
<dbReference type="NCBIfam" id="TIGR00756">
    <property type="entry name" value="PPR"/>
    <property type="match status" value="1"/>
</dbReference>
<feature type="compositionally biased region" description="Basic residues" evidence="4">
    <location>
        <begin position="120"/>
        <end position="129"/>
    </location>
</feature>
<dbReference type="Pfam" id="PF01535">
    <property type="entry name" value="PPR"/>
    <property type="match status" value="1"/>
</dbReference>
<keyword evidence="2" id="KW-0809">Transit peptide</keyword>
<dbReference type="AlphaFoldDB" id="A0A6V7PTX5"/>
<keyword evidence="1" id="KW-0677">Repeat</keyword>
<evidence type="ECO:0000313" key="5">
    <source>
        <dbReference type="EMBL" id="CAD1834267.1"/>
    </source>
</evidence>
<feature type="compositionally biased region" description="Low complexity" evidence="4">
    <location>
        <begin position="105"/>
        <end position="114"/>
    </location>
</feature>
<proteinExistence type="predicted"/>
<evidence type="ECO:0000256" key="4">
    <source>
        <dbReference type="SAM" id="MobiDB-lite"/>
    </source>
</evidence>
<dbReference type="Gene3D" id="1.25.40.10">
    <property type="entry name" value="Tetratricopeptide repeat domain"/>
    <property type="match status" value="1"/>
</dbReference>
<feature type="region of interest" description="Disordered" evidence="4">
    <location>
        <begin position="1"/>
        <end position="35"/>
    </location>
</feature>
<reference evidence="5" key="1">
    <citation type="submission" date="2020-07" db="EMBL/GenBank/DDBJ databases">
        <authorList>
            <person name="Lin J."/>
        </authorList>
    </citation>
    <scope>NUCLEOTIDE SEQUENCE</scope>
</reference>
<evidence type="ECO:0000256" key="1">
    <source>
        <dbReference type="ARBA" id="ARBA00022737"/>
    </source>
</evidence>
<sequence length="129" mass="14649">MRAISPSPAHLQTLRFARPISTGPVPTGPPPSSYEANTRLKRLVESDCLNEARHLFDEMPHRDEVSYTTIISGYVRASDPLGALSLFSRMRSATQRSPRRPLRPQPRLQGLRLRPLPPPPRRRTPRLRP</sequence>
<dbReference type="EMBL" id="LR862152">
    <property type="protein sequence ID" value="CAD1834267.1"/>
    <property type="molecule type" value="Genomic_DNA"/>
</dbReference>
<feature type="region of interest" description="Disordered" evidence="4">
    <location>
        <begin position="88"/>
        <end position="129"/>
    </location>
</feature>
<gene>
    <name evidence="5" type="ORF">CB5_LOCUS17478</name>
</gene>
<dbReference type="PROSITE" id="PS51375">
    <property type="entry name" value="PPR"/>
    <property type="match status" value="1"/>
</dbReference>
<organism evidence="5">
    <name type="scientific">Ananas comosus var. bracteatus</name>
    <name type="common">red pineapple</name>
    <dbReference type="NCBI Taxonomy" id="296719"/>
    <lineage>
        <taxon>Eukaryota</taxon>
        <taxon>Viridiplantae</taxon>
        <taxon>Streptophyta</taxon>
        <taxon>Embryophyta</taxon>
        <taxon>Tracheophyta</taxon>
        <taxon>Spermatophyta</taxon>
        <taxon>Magnoliopsida</taxon>
        <taxon>Liliopsida</taxon>
        <taxon>Poales</taxon>
        <taxon>Bromeliaceae</taxon>
        <taxon>Bromelioideae</taxon>
        <taxon>Ananas</taxon>
    </lineage>
</organism>
<evidence type="ECO:0008006" key="6">
    <source>
        <dbReference type="Google" id="ProtNLM"/>
    </source>
</evidence>
<accession>A0A6V7PTX5</accession>
<dbReference type="InterPro" id="IPR011990">
    <property type="entry name" value="TPR-like_helical_dom_sf"/>
</dbReference>